<comment type="caution">
    <text evidence="6">The sequence shown here is derived from an EMBL/GenBank/DDBJ whole genome shotgun (WGS) entry which is preliminary data.</text>
</comment>
<evidence type="ECO:0000256" key="3">
    <source>
        <dbReference type="ARBA" id="ARBA00022679"/>
    </source>
</evidence>
<comment type="similarity">
    <text evidence="1">Belongs to the glycosyltransferase 2 family.</text>
</comment>
<evidence type="ECO:0000256" key="4">
    <source>
        <dbReference type="SAM" id="Phobius"/>
    </source>
</evidence>
<keyword evidence="7" id="KW-1185">Reference proteome</keyword>
<evidence type="ECO:0000256" key="2">
    <source>
        <dbReference type="ARBA" id="ARBA00022676"/>
    </source>
</evidence>
<dbReference type="OrthoDB" id="9805625at2"/>
<dbReference type="InterPro" id="IPR029044">
    <property type="entry name" value="Nucleotide-diphossugar_trans"/>
</dbReference>
<dbReference type="SUPFAM" id="SSF53448">
    <property type="entry name" value="Nucleotide-diphospho-sugar transferases"/>
    <property type="match status" value="1"/>
</dbReference>
<keyword evidence="2" id="KW-0328">Glycosyltransferase</keyword>
<reference evidence="6 7" key="1">
    <citation type="submission" date="2018-08" db="EMBL/GenBank/DDBJ databases">
        <title>The draft genome squence of Brumimicrobium sp. N62.</title>
        <authorList>
            <person name="Du Z.-J."/>
            <person name="Luo H.-R."/>
        </authorList>
    </citation>
    <scope>NUCLEOTIDE SEQUENCE [LARGE SCALE GENOMIC DNA]</scope>
    <source>
        <strain evidence="6 7">N62</strain>
    </source>
</reference>
<organism evidence="6 7">
    <name type="scientific">Brumimicrobium aurantiacum</name>
    <dbReference type="NCBI Taxonomy" id="1737063"/>
    <lineage>
        <taxon>Bacteria</taxon>
        <taxon>Pseudomonadati</taxon>
        <taxon>Bacteroidota</taxon>
        <taxon>Flavobacteriia</taxon>
        <taxon>Flavobacteriales</taxon>
        <taxon>Crocinitomicaceae</taxon>
        <taxon>Brumimicrobium</taxon>
    </lineage>
</organism>
<proteinExistence type="inferred from homology"/>
<keyword evidence="4" id="KW-0472">Membrane</keyword>
<accession>A0A3E1EYA2</accession>
<feature type="transmembrane region" description="Helical" evidence="4">
    <location>
        <begin position="327"/>
        <end position="351"/>
    </location>
</feature>
<evidence type="ECO:0000313" key="7">
    <source>
        <dbReference type="Proteomes" id="UP000257127"/>
    </source>
</evidence>
<dbReference type="InterPro" id="IPR001173">
    <property type="entry name" value="Glyco_trans_2-like"/>
</dbReference>
<feature type="transmembrane region" description="Helical" evidence="4">
    <location>
        <begin position="270"/>
        <end position="290"/>
    </location>
</feature>
<evidence type="ECO:0000256" key="1">
    <source>
        <dbReference type="ARBA" id="ARBA00006739"/>
    </source>
</evidence>
<evidence type="ECO:0000259" key="5">
    <source>
        <dbReference type="Pfam" id="PF00535"/>
    </source>
</evidence>
<sequence length="360" mass="41492">MIEFYIIFLVSSLFVFGVIKIYGFLTNDKTKPLIKLEELTVVIPVRNESNHLNRLFSSILAQNNRPEEIIFVNDHSTDQSVELINSFIQENNIGKLIELNSKVFGKKEAIALAIQESKSRFVLTLDADVYFSQHYFYTLEYLPQNTLIGLPVVMKGNTFLSKIFSVEYNFFNGFNYWISKVHPISISGANLLFDTTKVNYAQQLEHHKSIASGDDYFLLKEVKKNIADVYFSQQDSLSVYTDSPKSIKDYVAQRVRWLSKTKSQLNIPEFIIGIFILVYLLGGICALFISVTNGQWGLLLAILILRFLFDTIITLNYRTIKASRTTLLLLPFFQLIYPFLFLLVTISSFIYQPKWKGRKV</sequence>
<keyword evidence="4" id="KW-1133">Transmembrane helix</keyword>
<feature type="domain" description="Glycosyltransferase 2-like" evidence="5">
    <location>
        <begin position="40"/>
        <end position="137"/>
    </location>
</feature>
<dbReference type="Gene3D" id="3.90.550.10">
    <property type="entry name" value="Spore Coat Polysaccharide Biosynthesis Protein SpsA, Chain A"/>
    <property type="match status" value="1"/>
</dbReference>
<dbReference type="PANTHER" id="PTHR43630">
    <property type="entry name" value="POLY-BETA-1,6-N-ACETYL-D-GLUCOSAMINE SYNTHASE"/>
    <property type="match status" value="1"/>
</dbReference>
<dbReference type="GO" id="GO:0016757">
    <property type="term" value="F:glycosyltransferase activity"/>
    <property type="evidence" value="ECO:0007669"/>
    <property type="project" value="UniProtKB-KW"/>
</dbReference>
<evidence type="ECO:0000313" key="6">
    <source>
        <dbReference type="EMBL" id="RFC54540.1"/>
    </source>
</evidence>
<keyword evidence="3 6" id="KW-0808">Transferase</keyword>
<dbReference type="AlphaFoldDB" id="A0A3E1EYA2"/>
<protein>
    <submittedName>
        <fullName evidence="6">Glycosyltransferase</fullName>
    </submittedName>
</protein>
<dbReference type="PANTHER" id="PTHR43630:SF1">
    <property type="entry name" value="POLY-BETA-1,6-N-ACETYL-D-GLUCOSAMINE SYNTHASE"/>
    <property type="match status" value="1"/>
</dbReference>
<dbReference type="Pfam" id="PF00535">
    <property type="entry name" value="Glycos_transf_2"/>
    <property type="match status" value="1"/>
</dbReference>
<keyword evidence="4" id="KW-0812">Transmembrane</keyword>
<feature type="transmembrane region" description="Helical" evidence="4">
    <location>
        <begin position="296"/>
        <end position="315"/>
    </location>
</feature>
<dbReference type="RefSeq" id="WP_116880375.1">
    <property type="nucleotide sequence ID" value="NZ_QURB01000003.1"/>
</dbReference>
<gene>
    <name evidence="6" type="ORF">DXU93_06005</name>
</gene>
<feature type="transmembrane region" description="Helical" evidence="4">
    <location>
        <begin position="6"/>
        <end position="25"/>
    </location>
</feature>
<dbReference type="EMBL" id="QURB01000003">
    <property type="protein sequence ID" value="RFC54540.1"/>
    <property type="molecule type" value="Genomic_DNA"/>
</dbReference>
<name>A0A3E1EYA2_9FLAO</name>
<dbReference type="Proteomes" id="UP000257127">
    <property type="component" value="Unassembled WGS sequence"/>
</dbReference>